<gene>
    <name evidence="5" type="ORF">CXB51_006945</name>
</gene>
<dbReference type="Pfam" id="PF07727">
    <property type="entry name" value="RVT_2"/>
    <property type="match status" value="1"/>
</dbReference>
<organism evidence="5 6">
    <name type="scientific">Gossypium anomalum</name>
    <dbReference type="NCBI Taxonomy" id="47600"/>
    <lineage>
        <taxon>Eukaryota</taxon>
        <taxon>Viridiplantae</taxon>
        <taxon>Streptophyta</taxon>
        <taxon>Embryophyta</taxon>
        <taxon>Tracheophyta</taxon>
        <taxon>Spermatophyta</taxon>
        <taxon>Magnoliopsida</taxon>
        <taxon>eudicotyledons</taxon>
        <taxon>Gunneridae</taxon>
        <taxon>Pentapetalae</taxon>
        <taxon>rosids</taxon>
        <taxon>malvids</taxon>
        <taxon>Malvales</taxon>
        <taxon>Malvaceae</taxon>
        <taxon>Malvoideae</taxon>
        <taxon>Gossypium</taxon>
    </lineage>
</organism>
<dbReference type="Gene3D" id="3.30.420.10">
    <property type="entry name" value="Ribonuclease H-like superfamily/Ribonuclease H"/>
    <property type="match status" value="1"/>
</dbReference>
<dbReference type="AlphaFoldDB" id="A0A8J5ZVF8"/>
<evidence type="ECO:0000313" key="5">
    <source>
        <dbReference type="EMBL" id="KAG8498289.1"/>
    </source>
</evidence>
<dbReference type="OrthoDB" id="1729718at2759"/>
<dbReference type="Pfam" id="PF13976">
    <property type="entry name" value="gag_pre-integrs"/>
    <property type="match status" value="1"/>
</dbReference>
<dbReference type="InterPro" id="IPR025724">
    <property type="entry name" value="GAG-pre-integrase_dom"/>
</dbReference>
<evidence type="ECO:0000256" key="3">
    <source>
        <dbReference type="SAM" id="MobiDB-lite"/>
    </source>
</evidence>
<dbReference type="InterPro" id="IPR001584">
    <property type="entry name" value="Integrase_cat-core"/>
</dbReference>
<dbReference type="InterPro" id="IPR039537">
    <property type="entry name" value="Retrotran_Ty1/copia-like"/>
</dbReference>
<evidence type="ECO:0000313" key="6">
    <source>
        <dbReference type="Proteomes" id="UP000701853"/>
    </source>
</evidence>
<dbReference type="SUPFAM" id="SSF57756">
    <property type="entry name" value="Retrovirus zinc finger-like domains"/>
    <property type="match status" value="1"/>
</dbReference>
<dbReference type="EMBL" id="JAHUZN010000003">
    <property type="protein sequence ID" value="KAG8498289.1"/>
    <property type="molecule type" value="Genomic_DNA"/>
</dbReference>
<protein>
    <recommendedName>
        <fullName evidence="4">Integrase catalytic domain-containing protein</fullName>
    </recommendedName>
</protein>
<proteinExistence type="predicted"/>
<dbReference type="PANTHER" id="PTHR42648:SF28">
    <property type="entry name" value="TRANSPOSON-ENCODED PROTEIN WITH RIBONUCLEASE H-LIKE AND RETROVIRUS ZINC FINGER-LIKE DOMAINS"/>
    <property type="match status" value="1"/>
</dbReference>
<accession>A0A8J5ZVF8</accession>
<dbReference type="InterPro" id="IPR012337">
    <property type="entry name" value="RNaseH-like_sf"/>
</dbReference>
<dbReference type="InterPro" id="IPR036397">
    <property type="entry name" value="RNaseH_sf"/>
</dbReference>
<feature type="domain" description="Integrase catalytic" evidence="4">
    <location>
        <begin position="420"/>
        <end position="512"/>
    </location>
</feature>
<keyword evidence="1" id="KW-0479">Metal-binding</keyword>
<dbReference type="GO" id="GO:0015074">
    <property type="term" value="P:DNA integration"/>
    <property type="evidence" value="ECO:0007669"/>
    <property type="project" value="InterPro"/>
</dbReference>
<dbReference type="InterPro" id="IPR013103">
    <property type="entry name" value="RVT_2"/>
</dbReference>
<dbReference type="SUPFAM" id="SSF53098">
    <property type="entry name" value="Ribonuclease H-like"/>
    <property type="match status" value="1"/>
</dbReference>
<evidence type="ECO:0000256" key="2">
    <source>
        <dbReference type="ARBA" id="ARBA00022801"/>
    </source>
</evidence>
<keyword evidence="2" id="KW-0378">Hydrolase</keyword>
<dbReference type="PROSITE" id="PS50994">
    <property type="entry name" value="INTEGRASE"/>
    <property type="match status" value="1"/>
</dbReference>
<feature type="region of interest" description="Disordered" evidence="3">
    <location>
        <begin position="151"/>
        <end position="198"/>
    </location>
</feature>
<dbReference type="GO" id="GO:0008270">
    <property type="term" value="F:zinc ion binding"/>
    <property type="evidence" value="ECO:0007669"/>
    <property type="project" value="InterPro"/>
</dbReference>
<name>A0A8J5ZVF8_9ROSI</name>
<feature type="compositionally biased region" description="Basic and acidic residues" evidence="3">
    <location>
        <begin position="170"/>
        <end position="179"/>
    </location>
</feature>
<reference evidence="5 6" key="1">
    <citation type="journal article" date="2021" name="bioRxiv">
        <title>The Gossypium anomalum genome as a resource for cotton improvement and evolutionary analysis of hybrid incompatibility.</title>
        <authorList>
            <person name="Grover C.E."/>
            <person name="Yuan D."/>
            <person name="Arick M.A."/>
            <person name="Miller E.R."/>
            <person name="Hu G."/>
            <person name="Peterson D.G."/>
            <person name="Wendel J.F."/>
            <person name="Udall J.A."/>
        </authorList>
    </citation>
    <scope>NUCLEOTIDE SEQUENCE [LARGE SCALE GENOMIC DNA]</scope>
    <source>
        <strain evidence="5">JFW-Udall</strain>
        <tissue evidence="5">Leaf</tissue>
    </source>
</reference>
<dbReference type="GO" id="GO:0003676">
    <property type="term" value="F:nucleic acid binding"/>
    <property type="evidence" value="ECO:0007669"/>
    <property type="project" value="InterPro"/>
</dbReference>
<comment type="caution">
    <text evidence="5">The sequence shown here is derived from an EMBL/GenBank/DDBJ whole genome shotgun (WGS) entry which is preliminary data.</text>
</comment>
<dbReference type="InterPro" id="IPR036875">
    <property type="entry name" value="Znf_CCHC_sf"/>
</dbReference>
<feature type="compositionally biased region" description="Basic residues" evidence="3">
    <location>
        <begin position="180"/>
        <end position="191"/>
    </location>
</feature>
<keyword evidence="6" id="KW-1185">Reference proteome</keyword>
<dbReference type="Pfam" id="PF14223">
    <property type="entry name" value="Retrotran_gag_2"/>
    <property type="match status" value="1"/>
</dbReference>
<dbReference type="PANTHER" id="PTHR42648">
    <property type="entry name" value="TRANSPOSASE, PUTATIVE-RELATED"/>
    <property type="match status" value="1"/>
</dbReference>
<dbReference type="GO" id="GO:0016787">
    <property type="term" value="F:hydrolase activity"/>
    <property type="evidence" value="ECO:0007669"/>
    <property type="project" value="UniProtKB-KW"/>
</dbReference>
<evidence type="ECO:0000259" key="4">
    <source>
        <dbReference type="PROSITE" id="PS50994"/>
    </source>
</evidence>
<dbReference type="Proteomes" id="UP000701853">
    <property type="component" value="Chromosome 3"/>
</dbReference>
<sequence>MPSTLTDEEKKRKDRKALTQLHLYLSNEILQDVMKEKTATALWKRLEQICMSKTLTSKLHMKQHLYAHRLEKGASIHEHLTMFKEILSNLEIMEVQYDKEDLGLILLCSLPPSYSTFRDMILYSRESLTVDEVYESLTSYDKMKHLVVKPDSQGESLITRGRQDQNANNDRGRTQERNPRSKSKGRSKSSNRGKTCNFCKKKGHIKSECYKLQNKIKKEAANQKGKQLENSSEANVIEDYSDGELLVASVNDSKVSEEQILDFGCTFHMNPYQDWFTNYEIVSEGVVLMGIMLRVKSQGSTVTSDAIVSSSSLSDDDITKLWHMRLGHMSENGIVELSKRGLLDGQEICKLNFCEHCVFGKQKRVRFTRGIHNTKGTLEYIHSDLWGPSRVPSRGGANYMLTFIDDFSRIVWAFFLKQKNNGLEFCSDEFNRLCKLEGIVRHLTVRHTPQQNDVAERMNRMIMEKVQCMLSKANLPKSFWAEAASTACFLINRSPSVAIEKKTPQEVWSSNPANYSDLKIFGCPAYAHVDNGKLTRREIKPPKKYAEADLVAYALNVAKDINANQEPFNYSEAIGCKKTVHCKWVFKKKEGTLGVEEPRYKVRLVAKGYSQIPGVDFTDVFSPVVKHSSIRVLLGIVTMHDLELEQLDVKTVFLHGELEEDIYMQQPEGFTVSEKEDYVCLLKKSLYDLKQSPRQ</sequence>
<evidence type="ECO:0000256" key="1">
    <source>
        <dbReference type="ARBA" id="ARBA00022723"/>
    </source>
</evidence>